<dbReference type="PANTHER" id="PTHR18063:SF6">
    <property type="entry name" value="UBIQUITIN CARBOXYL-TERMINAL HYDROLASE"/>
    <property type="match status" value="1"/>
</dbReference>
<evidence type="ECO:0000259" key="2">
    <source>
        <dbReference type="Pfam" id="PF04424"/>
    </source>
</evidence>
<dbReference type="AlphaFoldDB" id="A0A443HJC6"/>
<protein>
    <recommendedName>
        <fullName evidence="2">MINDY deubiquitinase domain-containing protein</fullName>
    </recommendedName>
</protein>
<keyword evidence="4" id="KW-1185">Reference proteome</keyword>
<feature type="compositionally biased region" description="Pro residues" evidence="1">
    <location>
        <begin position="1"/>
        <end position="11"/>
    </location>
</feature>
<dbReference type="InterPro" id="IPR007518">
    <property type="entry name" value="MINDY"/>
</dbReference>
<feature type="region of interest" description="Disordered" evidence="1">
    <location>
        <begin position="1"/>
        <end position="449"/>
    </location>
</feature>
<feature type="compositionally biased region" description="Polar residues" evidence="1">
    <location>
        <begin position="758"/>
        <end position="769"/>
    </location>
</feature>
<gene>
    <name evidence="3" type="ORF">C8Q69DRAFT_515182</name>
</gene>
<organism evidence="3 4">
    <name type="scientific">Byssochlamys spectabilis</name>
    <name type="common">Paecilomyces variotii</name>
    <dbReference type="NCBI Taxonomy" id="264951"/>
    <lineage>
        <taxon>Eukaryota</taxon>
        <taxon>Fungi</taxon>
        <taxon>Dikarya</taxon>
        <taxon>Ascomycota</taxon>
        <taxon>Pezizomycotina</taxon>
        <taxon>Eurotiomycetes</taxon>
        <taxon>Eurotiomycetidae</taxon>
        <taxon>Eurotiales</taxon>
        <taxon>Thermoascaceae</taxon>
        <taxon>Paecilomyces</taxon>
    </lineage>
</organism>
<dbReference type="GeneID" id="39602636"/>
<dbReference type="InterPro" id="IPR033979">
    <property type="entry name" value="MINDY_domain"/>
</dbReference>
<feature type="compositionally biased region" description="Low complexity" evidence="1">
    <location>
        <begin position="369"/>
        <end position="385"/>
    </location>
</feature>
<feature type="compositionally biased region" description="Low complexity" evidence="1">
    <location>
        <begin position="433"/>
        <end position="443"/>
    </location>
</feature>
<feature type="compositionally biased region" description="Polar residues" evidence="1">
    <location>
        <begin position="171"/>
        <end position="180"/>
    </location>
</feature>
<accession>A0A443HJC6</accession>
<dbReference type="GO" id="GO:0016807">
    <property type="term" value="F:cysteine-type carboxypeptidase activity"/>
    <property type="evidence" value="ECO:0007669"/>
    <property type="project" value="TreeGrafter"/>
</dbReference>
<dbReference type="STRING" id="264951.A0A443HJC6"/>
<evidence type="ECO:0000256" key="1">
    <source>
        <dbReference type="SAM" id="MobiDB-lite"/>
    </source>
</evidence>
<feature type="compositionally biased region" description="Low complexity" evidence="1">
    <location>
        <begin position="808"/>
        <end position="834"/>
    </location>
</feature>
<dbReference type="GO" id="GO:0071944">
    <property type="term" value="C:cell periphery"/>
    <property type="evidence" value="ECO:0007669"/>
    <property type="project" value="TreeGrafter"/>
</dbReference>
<dbReference type="GO" id="GO:0071108">
    <property type="term" value="P:protein K48-linked deubiquitination"/>
    <property type="evidence" value="ECO:0007669"/>
    <property type="project" value="TreeGrafter"/>
</dbReference>
<feature type="region of interest" description="Disordered" evidence="1">
    <location>
        <begin position="784"/>
        <end position="946"/>
    </location>
</feature>
<dbReference type="Proteomes" id="UP000283841">
    <property type="component" value="Unassembled WGS sequence"/>
</dbReference>
<comment type="caution">
    <text evidence="3">The sequence shown here is derived from an EMBL/GenBank/DDBJ whole genome shotgun (WGS) entry which is preliminary data.</text>
</comment>
<reference evidence="3 4" key="1">
    <citation type="journal article" date="2018" name="Front. Microbiol.">
        <title>Genomic and genetic insights into a cosmopolitan fungus, Paecilomyces variotii (Eurotiales).</title>
        <authorList>
            <person name="Urquhart A.S."/>
            <person name="Mondo S.J."/>
            <person name="Makela M.R."/>
            <person name="Hane J.K."/>
            <person name="Wiebenga A."/>
            <person name="He G."/>
            <person name="Mihaltcheva S."/>
            <person name="Pangilinan J."/>
            <person name="Lipzen A."/>
            <person name="Barry K."/>
            <person name="de Vries R.P."/>
            <person name="Grigoriev I.V."/>
            <person name="Idnurm A."/>
        </authorList>
    </citation>
    <scope>NUCLEOTIDE SEQUENCE [LARGE SCALE GENOMIC DNA]</scope>
    <source>
        <strain evidence="3 4">CBS 101075</strain>
    </source>
</reference>
<dbReference type="GO" id="GO:1990380">
    <property type="term" value="F:K48-linked deubiquitinase activity"/>
    <property type="evidence" value="ECO:0007669"/>
    <property type="project" value="InterPro"/>
</dbReference>
<feature type="compositionally biased region" description="Polar residues" evidence="1">
    <location>
        <begin position="49"/>
        <end position="71"/>
    </location>
</feature>
<dbReference type="PANTHER" id="PTHR18063">
    <property type="entry name" value="NF-E2 INDUCIBLE PROTEIN"/>
    <property type="match status" value="1"/>
</dbReference>
<feature type="compositionally biased region" description="Basic and acidic residues" evidence="1">
    <location>
        <begin position="785"/>
        <end position="796"/>
    </location>
</feature>
<dbReference type="RefSeq" id="XP_028481530.1">
    <property type="nucleotide sequence ID" value="XM_028633359.1"/>
</dbReference>
<evidence type="ECO:0000313" key="4">
    <source>
        <dbReference type="Proteomes" id="UP000283841"/>
    </source>
</evidence>
<sequence length="946" mass="102555">MVLRKPPPPGIEAPDRGDGRLEQRSSASATVAASSPSSSGRFTRGRARSASQTPLSSAPQSVYSPDLNTSPAFDLMTLDQAQRSPVGAPFNEPQNPWAEELVEKPEQDPKSSSSRADVSPAAQGPAAENRTGVHRVPPIVTESTQRRQAAEGPQSGPVYGTSPLHTRAESAPQQLQSNNPFLRARQEYNPWEDYTARPVPTEGAHQQAPWPDNAGQGYPGHRVSESEGFIPMTARLSLFDEPEHESPWGEQHPGSNGEPPSQPLQTGLPPQPVGEDPAAVWSPETFDSIPHAVNPPEGPMYDPHADLQGQVSSADAPTPGVNRDVYSVAQGKQPDYEPQGAESWTNIPSATVSDATRDSSQDLLEYDDTTGSSQMQASTSQTAATPKPSMGDGKSRDDTVSSGKQPVSLLDSDPLENPEANEPKAPPMPPRPEAAAATAPSEADLAREMEKRSETYAIRHVNWTDNTGKLRKSPVLVQNENGPCPLLALVNSLVLRADRNAGTPIVKALQTREQISLGLLIQALFDELTTCLAPDEELPDIEALSLFLTMLDTGMNVNPRLTLESENAAGSFYETNDIRLYGTFKVPLIHGWLASPSSEVHTALTRVAQYHEDIQLLQFRKEEIEDRVCRGGSITPEEEQLMNDIHSILYFVDVENATQLSGFGLDHLTAHLAPGSISILFRNDHFSTLYKHPKTHRLFTLVTDAGYANHAEIVWESLVDVNGSNTEFFSGDFRPVGHAPSGSTSRGHRGTRSDASRRSGQQHTPSQEQTDADYAYALSLQFQEEAQRESDRTADKNHRRASAPLSHAQSASVHGRSSSSISGASRYASAARGHATSRSQDNRPHIPPRNYAAAVNRPVDGADDAPPPSYEQAANGPAYVPPPGSPHHETSSSNPNLSPPYLPDQDVRRTRSQRGRVIPGGMMTLAVPERSKDKNKDDKNKDCIVM</sequence>
<dbReference type="VEuPathDB" id="FungiDB:C8Q69DRAFT_515182"/>
<evidence type="ECO:0000313" key="3">
    <source>
        <dbReference type="EMBL" id="RWQ91885.1"/>
    </source>
</evidence>
<feature type="compositionally biased region" description="Low complexity" evidence="1">
    <location>
        <begin position="25"/>
        <end position="39"/>
    </location>
</feature>
<dbReference type="Pfam" id="PF04424">
    <property type="entry name" value="MINDY_DUB"/>
    <property type="match status" value="1"/>
</dbReference>
<dbReference type="OrthoDB" id="10261212at2759"/>
<feature type="compositionally biased region" description="Basic and acidic residues" evidence="1">
    <location>
        <begin position="929"/>
        <end position="946"/>
    </location>
</feature>
<name>A0A443HJC6_BYSSP</name>
<dbReference type="GO" id="GO:0004843">
    <property type="term" value="F:cysteine-type deubiquitinase activity"/>
    <property type="evidence" value="ECO:0007669"/>
    <property type="project" value="InterPro"/>
</dbReference>
<feature type="domain" description="MINDY deubiquitinase" evidence="2">
    <location>
        <begin position="454"/>
        <end position="733"/>
    </location>
</feature>
<dbReference type="GO" id="GO:0005829">
    <property type="term" value="C:cytosol"/>
    <property type="evidence" value="ECO:0007669"/>
    <property type="project" value="TreeGrafter"/>
</dbReference>
<feature type="region of interest" description="Disordered" evidence="1">
    <location>
        <begin position="730"/>
        <end position="771"/>
    </location>
</feature>
<dbReference type="EMBL" id="RCNU01000015">
    <property type="protein sequence ID" value="RWQ91885.1"/>
    <property type="molecule type" value="Genomic_DNA"/>
</dbReference>
<proteinExistence type="predicted"/>
<feature type="compositionally biased region" description="Basic and acidic residues" evidence="1">
    <location>
        <begin position="13"/>
        <end position="23"/>
    </location>
</feature>
<feature type="compositionally biased region" description="Polar residues" evidence="1">
    <location>
        <begin position="342"/>
        <end position="354"/>
    </location>
</feature>